<name>A0A7Y9KAF8_9ACTN</name>
<evidence type="ECO:0000256" key="1">
    <source>
        <dbReference type="SAM" id="MobiDB-lite"/>
    </source>
</evidence>
<gene>
    <name evidence="3" type="ORF">BJ999_000536</name>
</gene>
<feature type="region of interest" description="Disordered" evidence="1">
    <location>
        <begin position="1"/>
        <end position="20"/>
    </location>
</feature>
<accession>A0A7Y9KAF8</accession>
<dbReference type="EMBL" id="JACCBT010000001">
    <property type="protein sequence ID" value="NYE10240.1"/>
    <property type="molecule type" value="Genomic_DNA"/>
</dbReference>
<dbReference type="RefSeq" id="WP_179831785.1">
    <property type="nucleotide sequence ID" value="NZ_BMRD01000005.1"/>
</dbReference>
<dbReference type="Pfam" id="PF04149">
    <property type="entry name" value="DUF397"/>
    <property type="match status" value="1"/>
</dbReference>
<evidence type="ECO:0000259" key="2">
    <source>
        <dbReference type="Pfam" id="PF04149"/>
    </source>
</evidence>
<evidence type="ECO:0000313" key="4">
    <source>
        <dbReference type="Proteomes" id="UP000591272"/>
    </source>
</evidence>
<dbReference type="Proteomes" id="UP000591272">
    <property type="component" value="Unassembled WGS sequence"/>
</dbReference>
<dbReference type="AlphaFoldDB" id="A0A7Y9KAF8"/>
<protein>
    <recommendedName>
        <fullName evidence="2">DUF397 domain-containing protein</fullName>
    </recommendedName>
</protein>
<proteinExistence type="predicted"/>
<feature type="compositionally biased region" description="Low complexity" evidence="1">
    <location>
        <begin position="1"/>
        <end position="18"/>
    </location>
</feature>
<organism evidence="3 4">
    <name type="scientific">Actinomadura citrea</name>
    <dbReference type="NCBI Taxonomy" id="46158"/>
    <lineage>
        <taxon>Bacteria</taxon>
        <taxon>Bacillati</taxon>
        <taxon>Actinomycetota</taxon>
        <taxon>Actinomycetes</taxon>
        <taxon>Streptosporangiales</taxon>
        <taxon>Thermomonosporaceae</taxon>
        <taxon>Actinomadura</taxon>
    </lineage>
</organism>
<keyword evidence="4" id="KW-1185">Reference proteome</keyword>
<comment type="caution">
    <text evidence="3">The sequence shown here is derived from an EMBL/GenBank/DDBJ whole genome shotgun (WGS) entry which is preliminary data.</text>
</comment>
<feature type="domain" description="DUF397" evidence="2">
    <location>
        <begin position="5"/>
        <end position="58"/>
    </location>
</feature>
<reference evidence="3 4" key="1">
    <citation type="submission" date="2020-07" db="EMBL/GenBank/DDBJ databases">
        <title>Sequencing the genomes of 1000 actinobacteria strains.</title>
        <authorList>
            <person name="Klenk H.-P."/>
        </authorList>
    </citation>
    <scope>NUCLEOTIDE SEQUENCE [LARGE SCALE GENOMIC DNA]</scope>
    <source>
        <strain evidence="3 4">DSM 43461</strain>
    </source>
</reference>
<dbReference type="InterPro" id="IPR007278">
    <property type="entry name" value="DUF397"/>
</dbReference>
<evidence type="ECO:0000313" key="3">
    <source>
        <dbReference type="EMBL" id="NYE10240.1"/>
    </source>
</evidence>
<sequence>MGMTSWRRSSRSGTSGQSNCVEVGRLSGDIVIRDSKNPAGFRFRLSADDFRRLAADIRRGTYDAP</sequence>